<keyword evidence="1" id="KW-0472">Membrane</keyword>
<dbReference type="Pfam" id="PF09834">
    <property type="entry name" value="DUF2061"/>
    <property type="match status" value="1"/>
</dbReference>
<evidence type="ECO:0000259" key="2">
    <source>
        <dbReference type="Pfam" id="PF09834"/>
    </source>
</evidence>
<evidence type="ECO:0000256" key="1">
    <source>
        <dbReference type="SAM" id="Phobius"/>
    </source>
</evidence>
<name>A0ABS6WL91_9HYPH</name>
<dbReference type="Proteomes" id="UP001430804">
    <property type="component" value="Unassembled WGS sequence"/>
</dbReference>
<feature type="transmembrane region" description="Helical" evidence="1">
    <location>
        <begin position="36"/>
        <end position="54"/>
    </location>
</feature>
<evidence type="ECO:0000313" key="3">
    <source>
        <dbReference type="EMBL" id="MBW3096718.1"/>
    </source>
</evidence>
<feature type="domain" description="DUF2061" evidence="2">
    <location>
        <begin position="9"/>
        <end position="60"/>
    </location>
</feature>
<sequence length="66" mass="7226">MTESPARTLVKALSWQALGVITTAALAWMFTGSITAGVSLALSSALSGTAFFFLHERLWQRVRWGR</sequence>
<keyword evidence="4" id="KW-1185">Reference proteome</keyword>
<dbReference type="EMBL" id="JAHWQX010000001">
    <property type="protein sequence ID" value="MBW3096718.1"/>
    <property type="molecule type" value="Genomic_DNA"/>
</dbReference>
<keyword evidence="1" id="KW-0812">Transmembrane</keyword>
<gene>
    <name evidence="3" type="ORF">KY465_05445</name>
</gene>
<keyword evidence="1" id="KW-1133">Transmembrane helix</keyword>
<dbReference type="RefSeq" id="WP_219200539.1">
    <property type="nucleotide sequence ID" value="NZ_JAHWQX010000001.1"/>
</dbReference>
<reference evidence="3" key="1">
    <citation type="submission" date="2021-07" db="EMBL/GenBank/DDBJ databases">
        <title>Pseudohoeflea marina sp. nov. a polyhydroxyalcanoate-producing bacterium.</title>
        <authorList>
            <person name="Zheng W."/>
            <person name="Yu S."/>
            <person name="Huang Y."/>
        </authorList>
    </citation>
    <scope>NUCLEOTIDE SEQUENCE</scope>
    <source>
        <strain evidence="3">DP4N28-3</strain>
    </source>
</reference>
<feature type="transmembrane region" description="Helical" evidence="1">
    <location>
        <begin position="12"/>
        <end position="30"/>
    </location>
</feature>
<accession>A0ABS6WL91</accession>
<organism evidence="3 4">
    <name type="scientific">Pseudohoeflea coraliihabitans</name>
    <dbReference type="NCBI Taxonomy" id="2860393"/>
    <lineage>
        <taxon>Bacteria</taxon>
        <taxon>Pseudomonadati</taxon>
        <taxon>Pseudomonadota</taxon>
        <taxon>Alphaproteobacteria</taxon>
        <taxon>Hyphomicrobiales</taxon>
        <taxon>Rhizobiaceae</taxon>
        <taxon>Pseudohoeflea</taxon>
    </lineage>
</organism>
<evidence type="ECO:0000313" key="4">
    <source>
        <dbReference type="Proteomes" id="UP001430804"/>
    </source>
</evidence>
<dbReference type="InterPro" id="IPR018638">
    <property type="entry name" value="DUF2061_membrane"/>
</dbReference>
<protein>
    <submittedName>
        <fullName evidence="3">DUF2061 domain-containing protein</fullName>
    </submittedName>
</protein>
<comment type="caution">
    <text evidence="3">The sequence shown here is derived from an EMBL/GenBank/DDBJ whole genome shotgun (WGS) entry which is preliminary data.</text>
</comment>
<proteinExistence type="predicted"/>